<dbReference type="EMBL" id="FOGZ01000013">
    <property type="protein sequence ID" value="SER84601.1"/>
    <property type="molecule type" value="Genomic_DNA"/>
</dbReference>
<proteinExistence type="predicted"/>
<evidence type="ECO:0008006" key="3">
    <source>
        <dbReference type="Google" id="ProtNLM"/>
    </source>
</evidence>
<gene>
    <name evidence="1" type="ORF">SAMN05443377_11364</name>
</gene>
<reference evidence="1 2" key="1">
    <citation type="submission" date="2016-10" db="EMBL/GenBank/DDBJ databases">
        <authorList>
            <person name="de Groot N.N."/>
        </authorList>
    </citation>
    <scope>NUCLEOTIDE SEQUENCE [LARGE SCALE GENOMIC DNA]</scope>
    <source>
        <strain evidence="1 2">DSM 16859</strain>
    </source>
</reference>
<protein>
    <recommendedName>
        <fullName evidence="3">DUF2877 domain-containing protein</fullName>
    </recommendedName>
</protein>
<dbReference type="Pfam" id="PF11392">
    <property type="entry name" value="AllH"/>
    <property type="match status" value="1"/>
</dbReference>
<organism evidence="1 2">
    <name type="scientific">Propionibacterium cyclohexanicum</name>
    <dbReference type="NCBI Taxonomy" id="64702"/>
    <lineage>
        <taxon>Bacteria</taxon>
        <taxon>Bacillati</taxon>
        <taxon>Actinomycetota</taxon>
        <taxon>Actinomycetes</taxon>
        <taxon>Propionibacteriales</taxon>
        <taxon>Propionibacteriaceae</taxon>
        <taxon>Propionibacterium</taxon>
    </lineage>
</organism>
<dbReference type="InterPro" id="IPR021530">
    <property type="entry name" value="AllH-like"/>
</dbReference>
<dbReference type="AlphaFoldDB" id="A0A1H9SI23"/>
<dbReference type="Proteomes" id="UP000198815">
    <property type="component" value="Unassembled WGS sequence"/>
</dbReference>
<dbReference type="OrthoDB" id="4871333at2"/>
<sequence>MILASSDCRSSAGTVTAARRVEVLEMAGPAARAAAAEPVGPITAVYRSTLTVRCGTTPVNVGGTPVQAVCSMRVRPAELAGLRALPVGTPLHLDIRRALSQPMRLEARGMPAAFEPTICGTGASWFDSPPGRRFGRARLTAAAQALAADREPDALLALCGLGIGLTPSGDDALIGMFALAQCAGIARSCQAGCARRLTDGLSTDVSLCHLRLALGGEFSRPVTGLLDVLVARDSSRREIRYATEAVARIGHSSGADLLAGMAALHTELTGGEERR</sequence>
<name>A0A1H9SI23_9ACTN</name>
<evidence type="ECO:0000313" key="1">
    <source>
        <dbReference type="EMBL" id="SER84601.1"/>
    </source>
</evidence>
<evidence type="ECO:0000313" key="2">
    <source>
        <dbReference type="Proteomes" id="UP000198815"/>
    </source>
</evidence>
<dbReference type="STRING" id="64702.SAMN05443377_11364"/>
<dbReference type="RefSeq" id="WP_091969690.1">
    <property type="nucleotide sequence ID" value="NZ_FOGZ01000013.1"/>
</dbReference>
<keyword evidence="2" id="KW-1185">Reference proteome</keyword>
<accession>A0A1H9SI23</accession>